<gene>
    <name evidence="3" type="ORF">PYCCODRAFT_1469938</name>
</gene>
<dbReference type="PANTHER" id="PTHR38248:SF2">
    <property type="entry name" value="FUNK1 11"/>
    <property type="match status" value="1"/>
</dbReference>
<dbReference type="Proteomes" id="UP000193067">
    <property type="component" value="Unassembled WGS sequence"/>
</dbReference>
<dbReference type="OrthoDB" id="5584477at2759"/>
<organism evidence="3 4">
    <name type="scientific">Trametes coccinea (strain BRFM310)</name>
    <name type="common">Pycnoporus coccineus</name>
    <dbReference type="NCBI Taxonomy" id="1353009"/>
    <lineage>
        <taxon>Eukaryota</taxon>
        <taxon>Fungi</taxon>
        <taxon>Dikarya</taxon>
        <taxon>Basidiomycota</taxon>
        <taxon>Agaricomycotina</taxon>
        <taxon>Agaricomycetes</taxon>
        <taxon>Polyporales</taxon>
        <taxon>Polyporaceae</taxon>
        <taxon>Trametes</taxon>
    </lineage>
</organism>
<dbReference type="InterPro" id="IPR040976">
    <property type="entry name" value="Pkinase_fungal"/>
</dbReference>
<reference evidence="3 4" key="1">
    <citation type="journal article" date="2015" name="Biotechnol. Biofuels">
        <title>Enhanced degradation of softwood versus hardwood by the white-rot fungus Pycnoporus coccineus.</title>
        <authorList>
            <person name="Couturier M."/>
            <person name="Navarro D."/>
            <person name="Chevret D."/>
            <person name="Henrissat B."/>
            <person name="Piumi F."/>
            <person name="Ruiz-Duenas F.J."/>
            <person name="Martinez A.T."/>
            <person name="Grigoriev I.V."/>
            <person name="Riley R."/>
            <person name="Lipzen A."/>
            <person name="Berrin J.G."/>
            <person name="Master E.R."/>
            <person name="Rosso M.N."/>
        </authorList>
    </citation>
    <scope>NUCLEOTIDE SEQUENCE [LARGE SCALE GENOMIC DNA]</scope>
    <source>
        <strain evidence="3 4">BRFM310</strain>
    </source>
</reference>
<evidence type="ECO:0000313" key="3">
    <source>
        <dbReference type="EMBL" id="OSC99806.1"/>
    </source>
</evidence>
<name>A0A1Y2IFD9_TRAC3</name>
<protein>
    <recommendedName>
        <fullName evidence="2">Fungal-type protein kinase domain-containing protein</fullName>
    </recommendedName>
</protein>
<accession>A0A1Y2IFD9</accession>
<feature type="compositionally biased region" description="Polar residues" evidence="1">
    <location>
        <begin position="418"/>
        <end position="428"/>
    </location>
</feature>
<feature type="domain" description="Fungal-type protein kinase" evidence="2">
    <location>
        <begin position="12"/>
        <end position="332"/>
    </location>
</feature>
<dbReference type="Gene3D" id="1.10.510.10">
    <property type="entry name" value="Transferase(Phosphotransferase) domain 1"/>
    <property type="match status" value="1"/>
</dbReference>
<dbReference type="STRING" id="1353009.A0A1Y2IFD9"/>
<evidence type="ECO:0000259" key="2">
    <source>
        <dbReference type="Pfam" id="PF17667"/>
    </source>
</evidence>
<dbReference type="SUPFAM" id="SSF56112">
    <property type="entry name" value="Protein kinase-like (PK-like)"/>
    <property type="match status" value="1"/>
</dbReference>
<dbReference type="Pfam" id="PF17667">
    <property type="entry name" value="Pkinase_fungal"/>
    <property type="match status" value="1"/>
</dbReference>
<dbReference type="PANTHER" id="PTHR38248">
    <property type="entry name" value="FUNK1 6"/>
    <property type="match status" value="1"/>
</dbReference>
<dbReference type="EMBL" id="KZ084124">
    <property type="protein sequence ID" value="OSC99806.1"/>
    <property type="molecule type" value="Genomic_DNA"/>
</dbReference>
<feature type="region of interest" description="Disordered" evidence="1">
    <location>
        <begin position="415"/>
        <end position="436"/>
    </location>
</feature>
<evidence type="ECO:0000256" key="1">
    <source>
        <dbReference type="SAM" id="MobiDB-lite"/>
    </source>
</evidence>
<proteinExistence type="predicted"/>
<dbReference type="AlphaFoldDB" id="A0A1Y2IFD9"/>
<dbReference type="InterPro" id="IPR011009">
    <property type="entry name" value="Kinase-like_dom_sf"/>
</dbReference>
<evidence type="ECO:0000313" key="4">
    <source>
        <dbReference type="Proteomes" id="UP000193067"/>
    </source>
</evidence>
<keyword evidence="4" id="KW-1185">Reference proteome</keyword>
<sequence length="474" mass="54403">MLSRAPVVPCAIGLLMQDEVAHIWLYNRDGAIPSTGLTILTDLPRFLVLLFALQRFQVQDFGFVEPYDLGAVAALQDTGPRESHKSVKQGKFYINPADVVYRTLSLKGRGTHVVEASDMRPPEGRRPEPVAKFSWVDCSRSPEKDLVDFAIQRAKERTADAEAVTVHMPYIAHSWDDSRWITDRIRQSLKLPLKYRRLRDPESGEVYRILRITLVERLQRLITLPDEHFIRGWFQLLIAHYHNWRNGIQHRDISLGNLMCRGGDKDPVCAVLNDWDLGVDAEDPNTKHTGYEVTGTVPFMAVDLLTHKGLHGNVAILYRHDLEAFIWVLIWAVCCYRDGKMVYLSPQGIHKWDVHDPISCGALKRNFLTNDQPIVPASDGWVYGAKLATELVFYLDYKDTERAVKRKAARQRWRTSDDTSTLLPQPTRVQEEDDPEHEWSDFWTWISGLQKQVPCIAEFIPKDLPKSKADENKQ</sequence>